<feature type="modified residue" description="4-aspartylphosphate" evidence="4">
    <location>
        <position position="65"/>
    </location>
</feature>
<feature type="domain" description="Response regulatory" evidence="6">
    <location>
        <begin position="16"/>
        <end position="130"/>
    </location>
</feature>
<dbReference type="PROSITE" id="PS50043">
    <property type="entry name" value="HTH_LUXR_2"/>
    <property type="match status" value="1"/>
</dbReference>
<dbReference type="SUPFAM" id="SSF46894">
    <property type="entry name" value="C-terminal effector domain of the bipartite response regulators"/>
    <property type="match status" value="1"/>
</dbReference>
<evidence type="ECO:0000313" key="8">
    <source>
        <dbReference type="Proteomes" id="UP000319817"/>
    </source>
</evidence>
<dbReference type="PRINTS" id="PR00038">
    <property type="entry name" value="HTHLUXR"/>
</dbReference>
<dbReference type="RefSeq" id="WP_145419863.1">
    <property type="nucleotide sequence ID" value="NZ_CP036526.1"/>
</dbReference>
<evidence type="ECO:0000256" key="1">
    <source>
        <dbReference type="ARBA" id="ARBA00023015"/>
    </source>
</evidence>
<dbReference type="PANTHER" id="PTHR44688:SF16">
    <property type="entry name" value="DNA-BINDING TRANSCRIPTIONAL ACTIVATOR DEVR_DOSR"/>
    <property type="match status" value="1"/>
</dbReference>
<dbReference type="Gene3D" id="3.40.50.2300">
    <property type="match status" value="1"/>
</dbReference>
<dbReference type="CDD" id="cd06170">
    <property type="entry name" value="LuxR_C_like"/>
    <property type="match status" value="1"/>
</dbReference>
<sequence length="221" mass="24391">MNNHTTAKPDISPDVLVYIIEDDDDFREALRLVVTGAGYAVADFGNAVEFKQRYDPGQAGCLILDFQTPGFDAIGLYESIISRGGAQPFIVISAHGTVPNVAESMRMGAVDFLQKPIDHALLIQRVAESIELDRTRRANRVEKAELLQCLDALTKREREVLDQVVLGLASKQIARKMDIGTSTVDVHRSNLMKKMGIESIIQLVQLLTTHALMPSKNDETS</sequence>
<dbReference type="SUPFAM" id="SSF52172">
    <property type="entry name" value="CheY-like"/>
    <property type="match status" value="1"/>
</dbReference>
<dbReference type="PROSITE" id="PS00622">
    <property type="entry name" value="HTH_LUXR_1"/>
    <property type="match status" value="1"/>
</dbReference>
<keyword evidence="1" id="KW-0805">Transcription regulation</keyword>
<gene>
    <name evidence="7" type="primary">todT_2</name>
    <name evidence="7" type="ORF">K239x_41480</name>
</gene>
<dbReference type="Pfam" id="PF00072">
    <property type="entry name" value="Response_reg"/>
    <property type="match status" value="1"/>
</dbReference>
<evidence type="ECO:0000259" key="6">
    <source>
        <dbReference type="PROSITE" id="PS50110"/>
    </source>
</evidence>
<evidence type="ECO:0000256" key="4">
    <source>
        <dbReference type="PROSITE-ProRule" id="PRU00169"/>
    </source>
</evidence>
<keyword evidence="3" id="KW-0804">Transcription</keyword>
<evidence type="ECO:0000313" key="7">
    <source>
        <dbReference type="EMBL" id="QDT12140.1"/>
    </source>
</evidence>
<reference evidence="7 8" key="1">
    <citation type="submission" date="2019-02" db="EMBL/GenBank/DDBJ databases">
        <title>Deep-cultivation of Planctomycetes and their phenomic and genomic characterization uncovers novel biology.</title>
        <authorList>
            <person name="Wiegand S."/>
            <person name="Jogler M."/>
            <person name="Boedeker C."/>
            <person name="Pinto D."/>
            <person name="Vollmers J."/>
            <person name="Rivas-Marin E."/>
            <person name="Kohn T."/>
            <person name="Peeters S.H."/>
            <person name="Heuer A."/>
            <person name="Rast P."/>
            <person name="Oberbeckmann S."/>
            <person name="Bunk B."/>
            <person name="Jeske O."/>
            <person name="Meyerdierks A."/>
            <person name="Storesund J.E."/>
            <person name="Kallscheuer N."/>
            <person name="Luecker S."/>
            <person name="Lage O.M."/>
            <person name="Pohl T."/>
            <person name="Merkel B.J."/>
            <person name="Hornburger P."/>
            <person name="Mueller R.-W."/>
            <person name="Bruemmer F."/>
            <person name="Labrenz M."/>
            <person name="Spormann A.M."/>
            <person name="Op den Camp H."/>
            <person name="Overmann J."/>
            <person name="Amann R."/>
            <person name="Jetten M.S.M."/>
            <person name="Mascher T."/>
            <person name="Medema M.H."/>
            <person name="Devos D.P."/>
            <person name="Kaster A.-K."/>
            <person name="Ovreas L."/>
            <person name="Rohde M."/>
            <person name="Galperin M.Y."/>
            <person name="Jogler C."/>
        </authorList>
    </citation>
    <scope>NUCLEOTIDE SEQUENCE [LARGE SCALE GENOMIC DNA]</scope>
    <source>
        <strain evidence="7 8">K23_9</strain>
    </source>
</reference>
<protein>
    <submittedName>
        <fullName evidence="7">Response regulator protein TodT</fullName>
    </submittedName>
</protein>
<dbReference type="PANTHER" id="PTHR44688">
    <property type="entry name" value="DNA-BINDING TRANSCRIPTIONAL ACTIVATOR DEVR_DOSR"/>
    <property type="match status" value="1"/>
</dbReference>
<dbReference type="Proteomes" id="UP000319817">
    <property type="component" value="Chromosome"/>
</dbReference>
<dbReference type="PROSITE" id="PS50110">
    <property type="entry name" value="RESPONSE_REGULATORY"/>
    <property type="match status" value="1"/>
</dbReference>
<dbReference type="EMBL" id="CP036526">
    <property type="protein sequence ID" value="QDT12140.1"/>
    <property type="molecule type" value="Genomic_DNA"/>
</dbReference>
<evidence type="ECO:0000256" key="2">
    <source>
        <dbReference type="ARBA" id="ARBA00023125"/>
    </source>
</evidence>
<keyword evidence="2" id="KW-0238">DNA-binding</keyword>
<dbReference type="AlphaFoldDB" id="A0A517NYE6"/>
<dbReference type="Gene3D" id="1.10.10.10">
    <property type="entry name" value="Winged helix-like DNA-binding domain superfamily/Winged helix DNA-binding domain"/>
    <property type="match status" value="1"/>
</dbReference>
<dbReference type="GO" id="GO:0006355">
    <property type="term" value="P:regulation of DNA-templated transcription"/>
    <property type="evidence" value="ECO:0007669"/>
    <property type="project" value="InterPro"/>
</dbReference>
<dbReference type="InterPro" id="IPR011006">
    <property type="entry name" value="CheY-like_superfamily"/>
</dbReference>
<dbReference type="SMART" id="SM00421">
    <property type="entry name" value="HTH_LUXR"/>
    <property type="match status" value="1"/>
</dbReference>
<feature type="domain" description="HTH luxR-type" evidence="5">
    <location>
        <begin position="146"/>
        <end position="211"/>
    </location>
</feature>
<dbReference type="InterPro" id="IPR036388">
    <property type="entry name" value="WH-like_DNA-bd_sf"/>
</dbReference>
<dbReference type="SMART" id="SM00448">
    <property type="entry name" value="REC"/>
    <property type="match status" value="1"/>
</dbReference>
<evidence type="ECO:0000256" key="3">
    <source>
        <dbReference type="ARBA" id="ARBA00023163"/>
    </source>
</evidence>
<name>A0A517NYE6_9BACT</name>
<dbReference type="InterPro" id="IPR001789">
    <property type="entry name" value="Sig_transdc_resp-reg_receiver"/>
</dbReference>
<dbReference type="InterPro" id="IPR000792">
    <property type="entry name" value="Tscrpt_reg_LuxR_C"/>
</dbReference>
<dbReference type="OrthoDB" id="271936at2"/>
<dbReference type="GO" id="GO:0003677">
    <property type="term" value="F:DNA binding"/>
    <property type="evidence" value="ECO:0007669"/>
    <property type="project" value="UniProtKB-KW"/>
</dbReference>
<evidence type="ECO:0000259" key="5">
    <source>
        <dbReference type="PROSITE" id="PS50043"/>
    </source>
</evidence>
<keyword evidence="4" id="KW-0597">Phosphoprotein</keyword>
<dbReference type="GO" id="GO:0000160">
    <property type="term" value="P:phosphorelay signal transduction system"/>
    <property type="evidence" value="ECO:0007669"/>
    <property type="project" value="InterPro"/>
</dbReference>
<organism evidence="7 8">
    <name type="scientific">Stieleria marina</name>
    <dbReference type="NCBI Taxonomy" id="1930275"/>
    <lineage>
        <taxon>Bacteria</taxon>
        <taxon>Pseudomonadati</taxon>
        <taxon>Planctomycetota</taxon>
        <taxon>Planctomycetia</taxon>
        <taxon>Pirellulales</taxon>
        <taxon>Pirellulaceae</taxon>
        <taxon>Stieleria</taxon>
    </lineage>
</organism>
<proteinExistence type="predicted"/>
<accession>A0A517NYE6</accession>
<keyword evidence="8" id="KW-1185">Reference proteome</keyword>
<dbReference type="InterPro" id="IPR016032">
    <property type="entry name" value="Sig_transdc_resp-reg_C-effctor"/>
</dbReference>
<dbReference type="Pfam" id="PF00196">
    <property type="entry name" value="GerE"/>
    <property type="match status" value="1"/>
</dbReference>